<dbReference type="InterPro" id="IPR045864">
    <property type="entry name" value="aa-tRNA-synth_II/BPL/LPL"/>
</dbReference>
<gene>
    <name evidence="2" type="ORF">XBW1_mp0019</name>
</gene>
<dbReference type="Pfam" id="PF00587">
    <property type="entry name" value="tRNA-synt_2b"/>
    <property type="match status" value="1"/>
</dbReference>
<dbReference type="Proteomes" id="UP000032930">
    <property type="component" value="Plasmid megaplasmid"/>
</dbReference>
<evidence type="ECO:0000313" key="3">
    <source>
        <dbReference type="Proteomes" id="UP000032930"/>
    </source>
</evidence>
<keyword evidence="2" id="KW-0436">Ligase</keyword>
<dbReference type="Gene3D" id="3.30.930.10">
    <property type="entry name" value="Bira Bifunctional Protein, Domain 2"/>
    <property type="match status" value="1"/>
</dbReference>
<name>A0A0B6XGC1_XENBV</name>
<dbReference type="AlphaFoldDB" id="A0A0B6XGC1"/>
<organism evidence="2 3">
    <name type="scientific">Xenorhabdus bovienii</name>
    <name type="common">Xenorhabdus nematophila subsp. bovienii</name>
    <dbReference type="NCBI Taxonomy" id="40576"/>
    <lineage>
        <taxon>Bacteria</taxon>
        <taxon>Pseudomonadati</taxon>
        <taxon>Pseudomonadota</taxon>
        <taxon>Gammaproteobacteria</taxon>
        <taxon>Enterobacterales</taxon>
        <taxon>Morganellaceae</taxon>
        <taxon>Xenorhabdus</taxon>
    </lineage>
</organism>
<dbReference type="GO" id="GO:0005524">
    <property type="term" value="F:ATP binding"/>
    <property type="evidence" value="ECO:0007669"/>
    <property type="project" value="InterPro"/>
</dbReference>
<dbReference type="InterPro" id="IPR002314">
    <property type="entry name" value="aa-tRNA-synt_IIb"/>
</dbReference>
<proteinExistence type="predicted"/>
<dbReference type="PANTHER" id="PTHR42753:SF2">
    <property type="entry name" value="PROLINE--TRNA LIGASE"/>
    <property type="match status" value="1"/>
</dbReference>
<dbReference type="InterPro" id="IPR050062">
    <property type="entry name" value="Pro-tRNA_synthetase"/>
</dbReference>
<dbReference type="SUPFAM" id="SSF55681">
    <property type="entry name" value="Class II aaRS and biotin synthetases"/>
    <property type="match status" value="1"/>
</dbReference>
<dbReference type="SUPFAM" id="SSF52954">
    <property type="entry name" value="Class II aaRS ABD-related"/>
    <property type="match status" value="1"/>
</dbReference>
<dbReference type="EMBL" id="FO818638">
    <property type="protein sequence ID" value="CDM92138.1"/>
    <property type="molecule type" value="Genomic_DNA"/>
</dbReference>
<feature type="domain" description="Aminoacyl-tRNA synthetase class II (G/ P/ S/T)" evidence="1">
    <location>
        <begin position="125"/>
        <end position="290"/>
    </location>
</feature>
<protein>
    <submittedName>
        <fullName evidence="2">Putative Proline--tRNA ligase</fullName>
        <ecNumber evidence="2">6.1.1.15</ecNumber>
    </submittedName>
</protein>
<accession>A0A0B6XGC1</accession>
<dbReference type="PANTHER" id="PTHR42753">
    <property type="entry name" value="MITOCHONDRIAL RIBOSOME PROTEIN L39/PROLYL-TRNA LIGASE FAMILY MEMBER"/>
    <property type="match status" value="1"/>
</dbReference>
<sequence length="405" mass="47547">MQVHFTGIEILQNNKSIILEIHVRLIKQLFLEKYRLPKTLNQNSTMSLLSSGPFYQMVEKGIPLFLPIGNKILTAIERCCIKEAEKFEFNHIDMTQIIPTDILSLGEQFHDGFLDQFVFLKGKMERYHLLSTPEPLLLNFLKEGLQSYRQLPIKMMFSAKFYRQLSQVQGILKSREFRMLAGACLHERVSEKELAIEFFHKYTLHLANVFSIPIEYTYNEESKFYEYFYIHTDGEERFNDVSAMSLAMAYEYGQEKKVIARYCGDSNRNMNAQFVTYGLGLQRLFFVILDCYRDNKGFNLPNSVRPFDIAIIPLRNEDISGCLEFANCLQIPPDRMLIDDRCKTQVLEKERFADYLGIPQKLFIRNREVFVKHRDADAFLKEAFQLSAIKKESWNHFNIQPYSQT</sequence>
<dbReference type="EC" id="6.1.1.15" evidence="2"/>
<evidence type="ECO:0000313" key="2">
    <source>
        <dbReference type="EMBL" id="CDM92138.1"/>
    </source>
</evidence>
<reference evidence="2 3" key="1">
    <citation type="submission" date="2014-02" db="EMBL/GenBank/DDBJ databases">
        <authorList>
            <person name="Genoscope - CEA"/>
        </authorList>
    </citation>
    <scope>NUCLEOTIDE SEQUENCE [LARGE SCALE GENOMIC DNA]</scope>
    <source>
        <strain evidence="2 3">CS03</strain>
        <plasmid evidence="3">Plasmid</plasmid>
    </source>
</reference>
<dbReference type="GO" id="GO:0004827">
    <property type="term" value="F:proline-tRNA ligase activity"/>
    <property type="evidence" value="ECO:0007669"/>
    <property type="project" value="UniProtKB-EC"/>
</dbReference>
<evidence type="ECO:0000259" key="1">
    <source>
        <dbReference type="Pfam" id="PF00587"/>
    </source>
</evidence>
<dbReference type="GO" id="GO:0006433">
    <property type="term" value="P:prolyl-tRNA aminoacylation"/>
    <property type="evidence" value="ECO:0007669"/>
    <property type="project" value="TreeGrafter"/>
</dbReference>
<dbReference type="KEGG" id="xbv:XBW1_mp0019"/>